<protein>
    <submittedName>
        <fullName evidence="1">Phenylpropionate dioxygenase-like ring-hydroxylating dioxygenase large terminal subunit</fullName>
    </submittedName>
</protein>
<name>A0ACC6TL98_9MICC</name>
<dbReference type="EMBL" id="JBEPNJ010000032">
    <property type="protein sequence ID" value="MET3774418.1"/>
    <property type="molecule type" value="Genomic_DNA"/>
</dbReference>
<organism evidence="1 2">
    <name type="scientific">Arthrobacter nitrophenolicus</name>
    <dbReference type="NCBI Taxonomy" id="683150"/>
    <lineage>
        <taxon>Bacteria</taxon>
        <taxon>Bacillati</taxon>
        <taxon>Actinomycetota</taxon>
        <taxon>Actinomycetes</taxon>
        <taxon>Micrococcales</taxon>
        <taxon>Micrococcaceae</taxon>
        <taxon>Arthrobacter</taxon>
    </lineage>
</organism>
<gene>
    <name evidence="1" type="ORF">ABIC98_004094</name>
</gene>
<evidence type="ECO:0000313" key="2">
    <source>
        <dbReference type="Proteomes" id="UP001549207"/>
    </source>
</evidence>
<reference evidence="1" key="1">
    <citation type="submission" date="2024-06" db="EMBL/GenBank/DDBJ databases">
        <title>Genomic Encyclopedia of Type Strains, Phase IV (KMG-IV): sequencing the most valuable type-strain genomes for metagenomic binning, comparative biology and taxonomic classification.</title>
        <authorList>
            <person name="Goeker M."/>
        </authorList>
    </citation>
    <scope>NUCLEOTIDE SEQUENCE</scope>
    <source>
        <strain evidence="1">SJCon</strain>
    </source>
</reference>
<dbReference type="Proteomes" id="UP001549207">
    <property type="component" value="Unassembled WGS sequence"/>
</dbReference>
<evidence type="ECO:0000313" key="1">
    <source>
        <dbReference type="EMBL" id="MET3774418.1"/>
    </source>
</evidence>
<sequence length="466" mass="53064">MTISDDIKAYHSNVEVYGLKYPADAEYPESIVLTPQESHIPVEVYTSEAQLDLEFKQIWYSMWQVACRTEEVDKPGDYLEYVIGDQSFLIVRGEDGQLRAFQNACRHRGTLLKHGIGNAKDIKCSFHAWCWSLKGELQDIPDRQLFPGVTDEEYALPEVGCDTWGGWVFIHPKPEGAPTLREFLARTATDLEPYHMDRYRATMHARIPLECNWKVALEAFLEAYHVSSTHPQITPYLDDVNTLHTTFGDHSRMIVPYGVPSMRLEHVDEAEIYEAYFSRSATAFRHSEAAKATGQSVSDLPPELFDKDGEWIGEGTMRDYLIRRAQETGAKLGHDYSGLTREQMIDDYDYHVFPSLKFNSHAGGALGFVSRPHPTDPNKCFFDVYTLVWPDENAAPPEPAPLLEIDITQQSMGTVLDQDFDNLWKVQKGLHNSSLKHVTFGSSEVRVAHFHTVLNRYLQEPVQSSK</sequence>
<accession>A0ACC6TL98</accession>
<comment type="caution">
    <text evidence="1">The sequence shown here is derived from an EMBL/GenBank/DDBJ whole genome shotgun (WGS) entry which is preliminary data.</text>
</comment>
<proteinExistence type="predicted"/>
<keyword evidence="2" id="KW-1185">Reference proteome</keyword>